<dbReference type="InterPro" id="IPR025202">
    <property type="entry name" value="PLD-like_dom"/>
</dbReference>
<dbReference type="RefSeq" id="WP_040040886.1">
    <property type="nucleotide sequence ID" value="NZ_JWJG01000028.1"/>
</dbReference>
<gene>
    <name evidence="2" type="ORF">TSA66_17655</name>
</gene>
<proteinExistence type="predicted"/>
<dbReference type="GO" id="GO:0016020">
    <property type="term" value="C:membrane"/>
    <property type="evidence" value="ECO:0007669"/>
    <property type="project" value="TreeGrafter"/>
</dbReference>
<comment type="caution">
    <text evidence="2">The sequence shown here is derived from an EMBL/GenBank/DDBJ whole genome shotgun (WGS) entry which is preliminary data.</text>
</comment>
<dbReference type="GO" id="GO:0032049">
    <property type="term" value="P:cardiolipin biosynthetic process"/>
    <property type="evidence" value="ECO:0007669"/>
    <property type="project" value="UniProtKB-ARBA"/>
</dbReference>
<protein>
    <submittedName>
        <fullName evidence="2">Cardiolipin synthetase</fullName>
    </submittedName>
</protein>
<dbReference type="Proteomes" id="UP000031572">
    <property type="component" value="Unassembled WGS sequence"/>
</dbReference>
<evidence type="ECO:0000259" key="1">
    <source>
        <dbReference type="PROSITE" id="PS50035"/>
    </source>
</evidence>
<dbReference type="OrthoDB" id="9762009at2"/>
<accession>A0A0C2BW01</accession>
<dbReference type="PROSITE" id="PS50035">
    <property type="entry name" value="PLD"/>
    <property type="match status" value="2"/>
</dbReference>
<dbReference type="CDD" id="cd09159">
    <property type="entry name" value="PLDc_ybhO_like_2"/>
    <property type="match status" value="1"/>
</dbReference>
<feature type="domain" description="PLD phosphodiesterase" evidence="1">
    <location>
        <begin position="343"/>
        <end position="370"/>
    </location>
</feature>
<sequence>MKSAARKVFQHGLRLLLVIVATLLVAILTFNLSLGDKQIDQAIPHTYAVHNPQFRRTMGVILGPDFIGGNNVEALINGREAFPAMLDAIRAARQSITLETYIFHSGAVAREFGAALIERAHAGVSVNILVDWLGNQLDDDLVEQMEKSGVQVRRYHAPRWYSLAKMNNRTHRKLLIVDGKVGFTGGVDLADKWRGNAQDPSHWRDTHFRITGPVVAQLQAAFVDNWLQATGGILHGMRYFPDLDPVGPLSAQVFTSAPGGGSESMQLMYLLSISAAERSIRLSAAYFVPDEAAVAALADAAQRGVRVQIIVPGEHIDWDFVRRASRHRWGELLRAGVEIYEYQPTMYHVKMLIVDAVWVSVGSSNFDQRSIAINDEANLNVYDEGFSRSQIAVFNQDLARARQVTLQDWNARSWHDRMLDACASLFGPQL</sequence>
<feature type="domain" description="PLD phosphodiesterase" evidence="1">
    <location>
        <begin position="166"/>
        <end position="193"/>
    </location>
</feature>
<dbReference type="InterPro" id="IPR001736">
    <property type="entry name" value="PLipase_D/transphosphatidylase"/>
</dbReference>
<dbReference type="Pfam" id="PF13091">
    <property type="entry name" value="PLDc_2"/>
    <property type="match status" value="2"/>
</dbReference>
<evidence type="ECO:0000313" key="2">
    <source>
        <dbReference type="EMBL" id="KIF82211.1"/>
    </source>
</evidence>
<dbReference type="EMBL" id="JWJG01000028">
    <property type="protein sequence ID" value="KIF82211.1"/>
    <property type="molecule type" value="Genomic_DNA"/>
</dbReference>
<evidence type="ECO:0000313" key="3">
    <source>
        <dbReference type="Proteomes" id="UP000031572"/>
    </source>
</evidence>
<dbReference type="GO" id="GO:0008808">
    <property type="term" value="F:cardiolipin synthase activity"/>
    <property type="evidence" value="ECO:0007669"/>
    <property type="project" value="TreeGrafter"/>
</dbReference>
<keyword evidence="3" id="KW-1185">Reference proteome</keyword>
<reference evidence="2 3" key="1">
    <citation type="submission" date="2014-12" db="EMBL/GenBank/DDBJ databases">
        <title>Denitrispirillum autotrophicum gen. nov., sp. nov., Denitrifying, Facultatively Autotrophic Bacteria Isolated from Rice Paddy Soil.</title>
        <authorList>
            <person name="Ishii S."/>
            <person name="Ashida N."/>
            <person name="Ohno H."/>
            <person name="Otsuka S."/>
            <person name="Yokota A."/>
            <person name="Senoo K."/>
        </authorList>
    </citation>
    <scope>NUCLEOTIDE SEQUENCE [LARGE SCALE GENOMIC DNA]</scope>
    <source>
        <strain evidence="2 3">TSA66</strain>
    </source>
</reference>
<dbReference type="CDD" id="cd09110">
    <property type="entry name" value="PLDc_CLS_1"/>
    <property type="match status" value="1"/>
</dbReference>
<dbReference type="PANTHER" id="PTHR21248:SF22">
    <property type="entry name" value="PHOSPHOLIPASE D"/>
    <property type="match status" value="1"/>
</dbReference>
<name>A0A0C2BW01_9BURK</name>
<dbReference type="AlphaFoldDB" id="A0A0C2BW01"/>
<dbReference type="PANTHER" id="PTHR21248">
    <property type="entry name" value="CARDIOLIPIN SYNTHASE"/>
    <property type="match status" value="1"/>
</dbReference>
<dbReference type="SUPFAM" id="SSF56024">
    <property type="entry name" value="Phospholipase D/nuclease"/>
    <property type="match status" value="2"/>
</dbReference>
<dbReference type="SMART" id="SM00155">
    <property type="entry name" value="PLDc"/>
    <property type="match status" value="2"/>
</dbReference>
<organism evidence="2 3">
    <name type="scientific">Noviherbaspirillum autotrophicum</name>
    <dbReference type="NCBI Taxonomy" id="709839"/>
    <lineage>
        <taxon>Bacteria</taxon>
        <taxon>Pseudomonadati</taxon>
        <taxon>Pseudomonadota</taxon>
        <taxon>Betaproteobacteria</taxon>
        <taxon>Burkholderiales</taxon>
        <taxon>Oxalobacteraceae</taxon>
        <taxon>Noviherbaspirillum</taxon>
    </lineage>
</organism>
<dbReference type="STRING" id="709839.TSA66_17655"/>
<dbReference type="Gene3D" id="3.30.870.10">
    <property type="entry name" value="Endonuclease Chain A"/>
    <property type="match status" value="2"/>
</dbReference>